<dbReference type="EMBL" id="OJIN01000017">
    <property type="protein sequence ID" value="SPD71959.1"/>
    <property type="molecule type" value="Genomic_DNA"/>
</dbReference>
<organism evidence="1">
    <name type="scientific">uncultured Desulfobacterium sp</name>
    <dbReference type="NCBI Taxonomy" id="201089"/>
    <lineage>
        <taxon>Bacteria</taxon>
        <taxon>Pseudomonadati</taxon>
        <taxon>Thermodesulfobacteriota</taxon>
        <taxon>Desulfobacteria</taxon>
        <taxon>Desulfobacterales</taxon>
        <taxon>Desulfobacteriaceae</taxon>
        <taxon>Desulfobacterium</taxon>
        <taxon>environmental samples</taxon>
    </lineage>
</organism>
<evidence type="ECO:0008006" key="2">
    <source>
        <dbReference type="Google" id="ProtNLM"/>
    </source>
</evidence>
<name>A0A445MRB2_9BACT</name>
<dbReference type="Gene3D" id="2.50.20.10">
    <property type="entry name" value="Lipoprotein localisation LolA/LolB/LppX"/>
    <property type="match status" value="1"/>
</dbReference>
<dbReference type="InterPro" id="IPR010752">
    <property type="entry name" value="DUF1329"/>
</dbReference>
<dbReference type="Pfam" id="PF07044">
    <property type="entry name" value="DUF1329"/>
    <property type="match status" value="1"/>
</dbReference>
<reference evidence="1" key="1">
    <citation type="submission" date="2018-01" db="EMBL/GenBank/DDBJ databases">
        <authorList>
            <person name="Regsiter A."/>
            <person name="William W."/>
        </authorList>
    </citation>
    <scope>NUCLEOTIDE SEQUENCE</scope>
    <source>
        <strain evidence="1">TRIP AH-1</strain>
    </source>
</reference>
<accession>A0A445MRB2</accession>
<dbReference type="CDD" id="cd16329">
    <property type="entry name" value="LolA_like"/>
    <property type="match status" value="1"/>
</dbReference>
<proteinExistence type="predicted"/>
<dbReference type="AlphaFoldDB" id="A0A445MRB2"/>
<protein>
    <recommendedName>
        <fullName evidence="2">DUF1329 domain-containing protein</fullName>
    </recommendedName>
</protein>
<gene>
    <name evidence="1" type="ORF">PITCH_A1130001</name>
</gene>
<sequence length="448" mass="52274">MKKSVNFFVLLVGFVLMFCFAFTVKCVWSFELPVEIPGDYDGKWYGIHCPDVPREKYKGVRGGEVFPNQTIINSWGYKAKTIDEIKALIPEFFFDVCSHPELWGDVRINETAYIPVEKWGEHVKLKLMTTEKNKGTARLNEKGHLENWVAGYPFPGSEKGIEIAWNFVNSRNYGEGLVSSWYQSVTDRNGNRRYASGEQCYFWWKGRLYGEHTPSYEPNPNNYEFFSSTGFYSPYDLNGMVGLTYRYDDPDKQDDMWMYITSLRRVRRMSTAQRWDKIPGGTDLTYDSLTGFQGKPTNYEWKFLGKKELLCPRQPKDSIQELKEKPMRAVDQLYQRVNAVVLEYKPKENMVAPVSRAVMYLDPEMYACFYVEFYDRKGRPYLFLLTPWVIFGPGYQAPIGYVMLDLQRTHSTMHATYDEWVDEDATAIGGNSPSFFDMTNLRKRYSGR</sequence>
<evidence type="ECO:0000313" key="1">
    <source>
        <dbReference type="EMBL" id="SPD71959.1"/>
    </source>
</evidence>